<feature type="signal peptide" evidence="1">
    <location>
        <begin position="1"/>
        <end position="22"/>
    </location>
</feature>
<dbReference type="InterPro" id="IPR017549">
    <property type="entry name" value="APMV_L690"/>
</dbReference>
<dbReference type="Gene3D" id="2.120.10.30">
    <property type="entry name" value="TolB, C-terminal domain"/>
    <property type="match status" value="1"/>
</dbReference>
<protein>
    <submittedName>
        <fullName evidence="2">TIGR03118 family protein</fullName>
    </submittedName>
</protein>
<dbReference type="Proteomes" id="UP000294200">
    <property type="component" value="Unassembled WGS sequence"/>
</dbReference>
<dbReference type="InterPro" id="IPR011042">
    <property type="entry name" value="6-blade_b-propeller_TolB-like"/>
</dbReference>
<feature type="chain" id="PRO_5021023092" evidence="1">
    <location>
        <begin position="23"/>
        <end position="368"/>
    </location>
</feature>
<name>A0A4R0X1T3_9BURK</name>
<gene>
    <name evidence="2" type="ORF">BZM27_44040</name>
</gene>
<dbReference type="SUPFAM" id="SSF63829">
    <property type="entry name" value="Calcium-dependent phosphotriesterase"/>
    <property type="match status" value="1"/>
</dbReference>
<evidence type="ECO:0000313" key="2">
    <source>
        <dbReference type="EMBL" id="TCG04013.1"/>
    </source>
</evidence>
<comment type="caution">
    <text evidence="2">The sequence shown here is derived from an EMBL/GenBank/DDBJ whole genome shotgun (WGS) entry which is preliminary data.</text>
</comment>
<organism evidence="2 3">
    <name type="scientific">Paraburkholderia steynii</name>
    <dbReference type="NCBI Taxonomy" id="1245441"/>
    <lineage>
        <taxon>Bacteria</taxon>
        <taxon>Pseudomonadati</taxon>
        <taxon>Pseudomonadota</taxon>
        <taxon>Betaproteobacteria</taxon>
        <taxon>Burkholderiales</taxon>
        <taxon>Burkholderiaceae</taxon>
        <taxon>Paraburkholderia</taxon>
    </lineage>
</organism>
<keyword evidence="3" id="KW-1185">Reference proteome</keyword>
<dbReference type="NCBIfam" id="TIGR03118">
    <property type="entry name" value="PEPCTERM_chp_1"/>
    <property type="match status" value="1"/>
</dbReference>
<keyword evidence="1" id="KW-0732">Signal</keyword>
<dbReference type="AlphaFoldDB" id="A0A4R0X1T3"/>
<evidence type="ECO:0000256" key="1">
    <source>
        <dbReference type="SAM" id="SignalP"/>
    </source>
</evidence>
<evidence type="ECO:0000313" key="3">
    <source>
        <dbReference type="Proteomes" id="UP000294200"/>
    </source>
</evidence>
<reference evidence="2 3" key="1">
    <citation type="submission" date="2017-02" db="EMBL/GenBank/DDBJ databases">
        <title>Paraburkholderia sophoroidis sp. nov. and Paraburkholderia steynii sp. nov. rhizobial symbionts of the fynbos legume Hypocalyptus sophoroides.</title>
        <authorList>
            <person name="Steenkamp E.T."/>
            <person name="Beukes C.W."/>
            <person name="Van Zyl E."/>
            <person name="Avontuur J."/>
            <person name="Chan W.Y."/>
            <person name="Hassen A."/>
            <person name="Palmer M."/>
            <person name="Mthombeni L."/>
            <person name="Phalane F."/>
            <person name="Sereme K."/>
            <person name="Venter S.N."/>
        </authorList>
    </citation>
    <scope>NUCLEOTIDE SEQUENCE [LARGE SCALE GENOMIC DNA]</scope>
    <source>
        <strain evidence="2 3">HC1.1ba</strain>
    </source>
</reference>
<sequence>MMKTYRPLFAVSLAGVLAAGLAACGGGNDSSAPPAPPPSPFTSTALVSDGSTAAAHTDPNLQNGWGVAFNPKGTFWVSDNTTHKSTLYDGNGVVQSLVVTIPDGKNGPAGPTGIIFNSTTDFTISSGGNSSSAVFVWATDAGTIAAWSPKVLPTQAVTAFDDGSAGANYKGLTAASVNGQNLLYAADFHNGKIDVFNTAFTKVQLDGQFKDPTLPAGFAPFGIQAIGSNIFVTYAKQNAAANAQVVGAGLGVLDEFDLSGHFVKQFAGMGGVLNAPWGLAQAPANFGTLSNDLLVGNFGDGTIEAFDPNSAKDLGKLTLHDGQPFTQHGLWGISFGNDVDNQPKNTLFYAAGPSKTTGVFGRIDAAAN</sequence>
<dbReference type="PROSITE" id="PS51257">
    <property type="entry name" value="PROKAR_LIPOPROTEIN"/>
    <property type="match status" value="1"/>
</dbReference>
<accession>A0A4R0X1T3</accession>
<proteinExistence type="predicted"/>
<dbReference type="EMBL" id="MWML01000302">
    <property type="protein sequence ID" value="TCG04013.1"/>
    <property type="molecule type" value="Genomic_DNA"/>
</dbReference>